<dbReference type="Proteomes" id="UP001229355">
    <property type="component" value="Chromosome 2"/>
</dbReference>
<protein>
    <submittedName>
        <fullName evidence="2">Uncharacterized protein</fullName>
    </submittedName>
</protein>
<reference evidence="2 3" key="1">
    <citation type="submission" date="2023-03" db="EMBL/GenBank/DDBJ databases">
        <authorList>
            <person name="Kaur S."/>
            <person name="Espinosa-Saiz D."/>
            <person name="Velazquez E."/>
            <person name="Menendez E."/>
            <person name="diCenzo G.C."/>
        </authorList>
    </citation>
    <scope>NUCLEOTIDE SEQUENCE [LARGE SCALE GENOMIC DNA]</scope>
    <source>
        <strain evidence="2 3">LMG 24692</strain>
    </source>
</reference>
<evidence type="ECO:0000256" key="1">
    <source>
        <dbReference type="SAM" id="MobiDB-lite"/>
    </source>
</evidence>
<proteinExistence type="predicted"/>
<keyword evidence="3" id="KW-1185">Reference proteome</keyword>
<feature type="region of interest" description="Disordered" evidence="1">
    <location>
        <begin position="63"/>
        <end position="87"/>
    </location>
</feature>
<dbReference type="RefSeq" id="WP_280661911.1">
    <property type="nucleotide sequence ID" value="NZ_CP120374.1"/>
</dbReference>
<evidence type="ECO:0000313" key="2">
    <source>
        <dbReference type="EMBL" id="WEX89942.1"/>
    </source>
</evidence>
<accession>A0ABY8DJT0</accession>
<sequence length="87" mass="9681">MTELLSFLSTVSWPGVAATGILTLSHCYRAWLATRRASFRLRGLQIDARSTEELLLIMKEQQRLRASSRPRPSFVDSGGEKSTVVGD</sequence>
<gene>
    <name evidence="2" type="ORF">PZN02_005279</name>
</gene>
<organism evidence="2 3">
    <name type="scientific">Sinorhizobium garamanticum</name>
    <dbReference type="NCBI Taxonomy" id="680247"/>
    <lineage>
        <taxon>Bacteria</taxon>
        <taxon>Pseudomonadati</taxon>
        <taxon>Pseudomonadota</taxon>
        <taxon>Alphaproteobacteria</taxon>
        <taxon>Hyphomicrobiales</taxon>
        <taxon>Rhizobiaceae</taxon>
        <taxon>Sinorhizobium/Ensifer group</taxon>
        <taxon>Sinorhizobium</taxon>
    </lineage>
</organism>
<evidence type="ECO:0000313" key="3">
    <source>
        <dbReference type="Proteomes" id="UP001229355"/>
    </source>
</evidence>
<name>A0ABY8DJT0_9HYPH</name>
<dbReference type="EMBL" id="CP120374">
    <property type="protein sequence ID" value="WEX89942.1"/>
    <property type="molecule type" value="Genomic_DNA"/>
</dbReference>